<keyword evidence="7" id="KW-1185">Reference proteome</keyword>
<keyword evidence="3" id="KW-0238">DNA-binding</keyword>
<sequence length="666" mass="70370">MASVARVLIDTPLPQLDRLFDYAIPSALSDQVVPGVRVTAPLRAEGRLADGLVVEVGDTSSFDGALTPLESVVSPARVLAPEVWALARRIADRQAGSANDVLRLAIPPRSVAAERKWLAQGSPREVPMVAHPVEGYEGGLIESAIDGDGRLALRSLPGVIELPDGTWVGRWAVTLAQAAVRAVIDGRSAILAVPDYRDQEQLEAVLRTLVPAGTVAALDARRTNAQRYAAFLSCLTQPADGAHTPRIIVGNRSVVYAPAARLGLIALYDDGDPLFAEPLAPYAHARDVALVRQQQQQDCAVIFAGHTRSVEVQRLVELGYLSDVAPVPLVTPKVVPTAAQQSQQAADGGRVPSSAFRTASEALLAGPVLVQVARPGYVSLLACRRCGQAARCTNCAGPLQLASSHAVPSCAWCGRLAGDWACSECNNRTYRMVTRGSARTAEELGRAFPGMRVVVSDGERPLTRVEGEPRTLVVATRGAEPIAAGGYAAVILLDGERMLQRESLHVGDDCLRWWSNAAALAAVGAPTLLVGVGGPLAQALALWQQHSYAAAQLHDRRTLGFPPALRVASVTGKPAAVQSAIDALALAPIRDVLGPAPVAPEGPRSLDDGLVRAIVRFDYAHGDAVATALRGAIVRQATGARRPPGERRRGRPAPTLRVKLDDPEIL</sequence>
<evidence type="ECO:0000256" key="3">
    <source>
        <dbReference type="ARBA" id="ARBA00023125"/>
    </source>
</evidence>
<evidence type="ECO:0000259" key="5">
    <source>
        <dbReference type="Pfam" id="PF17764"/>
    </source>
</evidence>
<organism evidence="6 7">
    <name type="scientific">Gryllotalpicola koreensis</name>
    <dbReference type="NCBI Taxonomy" id="993086"/>
    <lineage>
        <taxon>Bacteria</taxon>
        <taxon>Bacillati</taxon>
        <taxon>Actinomycetota</taxon>
        <taxon>Actinomycetes</taxon>
        <taxon>Micrococcales</taxon>
        <taxon>Microbacteriaceae</taxon>
        <taxon>Gryllotalpicola</taxon>
    </lineage>
</organism>
<dbReference type="EMBL" id="BAABBW010000002">
    <property type="protein sequence ID" value="GAA4172566.1"/>
    <property type="molecule type" value="Genomic_DNA"/>
</dbReference>
<accession>A0ABP7ZXC3</accession>
<evidence type="ECO:0000256" key="4">
    <source>
        <dbReference type="SAM" id="MobiDB-lite"/>
    </source>
</evidence>
<keyword evidence="1" id="KW-0547">Nucleotide-binding</keyword>
<dbReference type="InterPro" id="IPR041222">
    <property type="entry name" value="PriA_3primeBD"/>
</dbReference>
<dbReference type="RefSeq" id="WP_344752612.1">
    <property type="nucleotide sequence ID" value="NZ_BAABBW010000002.1"/>
</dbReference>
<keyword evidence="2" id="KW-0067">ATP-binding</keyword>
<feature type="domain" description="Primosomal protein N' 3' DNA-binding" evidence="5">
    <location>
        <begin position="6"/>
        <end position="107"/>
    </location>
</feature>
<reference evidence="7" key="1">
    <citation type="journal article" date="2019" name="Int. J. Syst. Evol. Microbiol.">
        <title>The Global Catalogue of Microorganisms (GCM) 10K type strain sequencing project: providing services to taxonomists for standard genome sequencing and annotation.</title>
        <authorList>
            <consortium name="The Broad Institute Genomics Platform"/>
            <consortium name="The Broad Institute Genome Sequencing Center for Infectious Disease"/>
            <person name="Wu L."/>
            <person name="Ma J."/>
        </authorList>
    </citation>
    <scope>NUCLEOTIDE SEQUENCE [LARGE SCALE GENOMIC DNA]</scope>
    <source>
        <strain evidence="7">JCM 17591</strain>
    </source>
</reference>
<evidence type="ECO:0000256" key="2">
    <source>
        <dbReference type="ARBA" id="ARBA00022840"/>
    </source>
</evidence>
<protein>
    <submittedName>
        <fullName evidence="6">Primosomal protein N</fullName>
    </submittedName>
</protein>
<gene>
    <name evidence="6" type="ORF">GCM10022287_13620</name>
</gene>
<dbReference type="Pfam" id="PF17764">
    <property type="entry name" value="PriA_3primeBD"/>
    <property type="match status" value="1"/>
</dbReference>
<dbReference type="Proteomes" id="UP001501079">
    <property type="component" value="Unassembled WGS sequence"/>
</dbReference>
<dbReference type="Gene3D" id="3.40.50.300">
    <property type="entry name" value="P-loop containing nucleotide triphosphate hydrolases"/>
    <property type="match status" value="1"/>
</dbReference>
<dbReference type="InterPro" id="IPR042115">
    <property type="entry name" value="PriA_3primeBD_sf"/>
</dbReference>
<evidence type="ECO:0000313" key="7">
    <source>
        <dbReference type="Proteomes" id="UP001501079"/>
    </source>
</evidence>
<feature type="region of interest" description="Disordered" evidence="4">
    <location>
        <begin position="638"/>
        <end position="666"/>
    </location>
</feature>
<evidence type="ECO:0000313" key="6">
    <source>
        <dbReference type="EMBL" id="GAA4172566.1"/>
    </source>
</evidence>
<comment type="caution">
    <text evidence="6">The sequence shown here is derived from an EMBL/GenBank/DDBJ whole genome shotgun (WGS) entry which is preliminary data.</text>
</comment>
<dbReference type="InterPro" id="IPR027417">
    <property type="entry name" value="P-loop_NTPase"/>
</dbReference>
<dbReference type="Gene3D" id="3.40.1440.60">
    <property type="entry name" value="PriA, 3(prime) DNA-binding domain"/>
    <property type="match status" value="1"/>
</dbReference>
<dbReference type="PANTHER" id="PTHR30580">
    <property type="entry name" value="PRIMOSOMAL PROTEIN N"/>
    <property type="match status" value="1"/>
</dbReference>
<dbReference type="PANTHER" id="PTHR30580:SF0">
    <property type="entry name" value="PRIMOSOMAL PROTEIN N"/>
    <property type="match status" value="1"/>
</dbReference>
<name>A0ABP7ZXC3_9MICO</name>
<proteinExistence type="predicted"/>
<evidence type="ECO:0000256" key="1">
    <source>
        <dbReference type="ARBA" id="ARBA00022741"/>
    </source>
</evidence>